<evidence type="ECO:0000313" key="2">
    <source>
        <dbReference type="EMBL" id="GEM42482.1"/>
    </source>
</evidence>
<accession>A0A511MPE3</accession>
<comment type="caution">
    <text evidence="2">The sequence shown here is derived from an EMBL/GenBank/DDBJ whole genome shotgun (WGS) entry which is preliminary data.</text>
</comment>
<evidence type="ECO:0000313" key="3">
    <source>
        <dbReference type="Proteomes" id="UP000321424"/>
    </source>
</evidence>
<gene>
    <name evidence="2" type="ORF">NN4_70010</name>
</gene>
<dbReference type="Proteomes" id="UP000321424">
    <property type="component" value="Unassembled WGS sequence"/>
</dbReference>
<feature type="region of interest" description="Disordered" evidence="1">
    <location>
        <begin position="50"/>
        <end position="76"/>
    </location>
</feature>
<sequence length="76" mass="8366">MPPRSSTAIADCDASQWVDDTIPKVPRKVGLVVNISNPPVTRPLRARTGAIPCGKYRPHRPDRRTHLRLGAARPFG</sequence>
<name>A0A511MPE3_9NOCA</name>
<reference evidence="2 3" key="1">
    <citation type="submission" date="2019-07" db="EMBL/GenBank/DDBJ databases">
        <title>Whole genome shotgun sequence of Nocardia ninae NBRC 108245.</title>
        <authorList>
            <person name="Hosoyama A."/>
            <person name="Uohara A."/>
            <person name="Ohji S."/>
            <person name="Ichikawa N."/>
        </authorList>
    </citation>
    <scope>NUCLEOTIDE SEQUENCE [LARGE SCALE GENOMIC DNA]</scope>
    <source>
        <strain evidence="2 3">NBRC 108245</strain>
    </source>
</reference>
<feature type="compositionally biased region" description="Basic residues" evidence="1">
    <location>
        <begin position="56"/>
        <end position="67"/>
    </location>
</feature>
<proteinExistence type="predicted"/>
<keyword evidence="3" id="KW-1185">Reference proteome</keyword>
<evidence type="ECO:0000256" key="1">
    <source>
        <dbReference type="SAM" id="MobiDB-lite"/>
    </source>
</evidence>
<protein>
    <submittedName>
        <fullName evidence="2">Uncharacterized protein</fullName>
    </submittedName>
</protein>
<dbReference type="AlphaFoldDB" id="A0A511MPE3"/>
<organism evidence="2 3">
    <name type="scientific">Nocardia ninae NBRC 108245</name>
    <dbReference type="NCBI Taxonomy" id="1210091"/>
    <lineage>
        <taxon>Bacteria</taxon>
        <taxon>Bacillati</taxon>
        <taxon>Actinomycetota</taxon>
        <taxon>Actinomycetes</taxon>
        <taxon>Mycobacteriales</taxon>
        <taxon>Nocardiaceae</taxon>
        <taxon>Nocardia</taxon>
    </lineage>
</organism>
<dbReference type="EMBL" id="BJXA01000070">
    <property type="protein sequence ID" value="GEM42482.1"/>
    <property type="molecule type" value="Genomic_DNA"/>
</dbReference>